<protein>
    <submittedName>
        <fullName evidence="2">Uncharacterized protein</fullName>
    </submittedName>
</protein>
<sequence>MTVTAKSLVIKTSRLGNLQYRKEGGRRGREKDEGEGDGDGGGGGGSGGACLRTISRRNQFSVITSVGLEKGFHANSCQIGNDEDGGSERRGTGRTIELGLRDSETT</sequence>
<gene>
    <name evidence="2" type="ORF">H0235_015109</name>
</gene>
<feature type="region of interest" description="Disordered" evidence="1">
    <location>
        <begin position="16"/>
        <end position="50"/>
    </location>
</feature>
<comment type="caution">
    <text evidence="2">The sequence shown here is derived from an EMBL/GenBank/DDBJ whole genome shotgun (WGS) entry which is preliminary data.</text>
</comment>
<evidence type="ECO:0000313" key="3">
    <source>
        <dbReference type="Proteomes" id="UP000600918"/>
    </source>
</evidence>
<dbReference type="EMBL" id="JACSDY010000016">
    <property type="protein sequence ID" value="KAF7404415.1"/>
    <property type="molecule type" value="Genomic_DNA"/>
</dbReference>
<evidence type="ECO:0000313" key="2">
    <source>
        <dbReference type="EMBL" id="KAF7404415.1"/>
    </source>
</evidence>
<feature type="compositionally biased region" description="Basic and acidic residues" evidence="1">
    <location>
        <begin position="20"/>
        <end position="32"/>
    </location>
</feature>
<dbReference type="Proteomes" id="UP000600918">
    <property type="component" value="Unassembled WGS sequence"/>
</dbReference>
<organism evidence="2 3">
    <name type="scientific">Vespula pensylvanica</name>
    <name type="common">Western yellow jacket</name>
    <name type="synonym">Wasp</name>
    <dbReference type="NCBI Taxonomy" id="30213"/>
    <lineage>
        <taxon>Eukaryota</taxon>
        <taxon>Metazoa</taxon>
        <taxon>Ecdysozoa</taxon>
        <taxon>Arthropoda</taxon>
        <taxon>Hexapoda</taxon>
        <taxon>Insecta</taxon>
        <taxon>Pterygota</taxon>
        <taxon>Neoptera</taxon>
        <taxon>Endopterygota</taxon>
        <taxon>Hymenoptera</taxon>
        <taxon>Apocrita</taxon>
        <taxon>Aculeata</taxon>
        <taxon>Vespoidea</taxon>
        <taxon>Vespidae</taxon>
        <taxon>Vespinae</taxon>
        <taxon>Vespula</taxon>
    </lineage>
</organism>
<feature type="compositionally biased region" description="Gly residues" evidence="1">
    <location>
        <begin position="39"/>
        <end position="48"/>
    </location>
</feature>
<evidence type="ECO:0000256" key="1">
    <source>
        <dbReference type="SAM" id="MobiDB-lite"/>
    </source>
</evidence>
<keyword evidence="3" id="KW-1185">Reference proteome</keyword>
<accession>A0A834NBZ1</accession>
<proteinExistence type="predicted"/>
<feature type="region of interest" description="Disordered" evidence="1">
    <location>
        <begin position="77"/>
        <end position="106"/>
    </location>
</feature>
<reference evidence="2" key="1">
    <citation type="journal article" date="2020" name="G3 (Bethesda)">
        <title>High-Quality Assemblies for Three Invasive Social Wasps from the &lt;i&gt;Vespula&lt;/i&gt; Genus.</title>
        <authorList>
            <person name="Harrop T.W.R."/>
            <person name="Guhlin J."/>
            <person name="McLaughlin G.M."/>
            <person name="Permina E."/>
            <person name="Stockwell P."/>
            <person name="Gilligan J."/>
            <person name="Le Lec M.F."/>
            <person name="Gruber M.A.M."/>
            <person name="Quinn O."/>
            <person name="Lovegrove M."/>
            <person name="Duncan E.J."/>
            <person name="Remnant E.J."/>
            <person name="Van Eeckhoven J."/>
            <person name="Graham B."/>
            <person name="Knapp R.A."/>
            <person name="Langford K.W."/>
            <person name="Kronenberg Z."/>
            <person name="Press M.O."/>
            <person name="Eacker S.M."/>
            <person name="Wilson-Rankin E.E."/>
            <person name="Purcell J."/>
            <person name="Lester P.J."/>
            <person name="Dearden P.K."/>
        </authorList>
    </citation>
    <scope>NUCLEOTIDE SEQUENCE</scope>
    <source>
        <strain evidence="2">Volc-1</strain>
    </source>
</reference>
<name>A0A834NBZ1_VESPE</name>
<dbReference type="AlphaFoldDB" id="A0A834NBZ1"/>